<dbReference type="GO" id="GO:0000981">
    <property type="term" value="F:DNA-binding transcription factor activity, RNA polymerase II-specific"/>
    <property type="evidence" value="ECO:0007669"/>
    <property type="project" value="InterPro"/>
</dbReference>
<keyword evidence="4 7" id="KW-0863">Zinc-finger</keyword>
<dbReference type="PANTHER" id="PTHR40626:SF12">
    <property type="entry name" value="RFEC"/>
    <property type="match status" value="1"/>
</dbReference>
<dbReference type="EMBL" id="AZHB01000047">
    <property type="protein sequence ID" value="OAA50243.1"/>
    <property type="molecule type" value="Genomic_DNA"/>
</dbReference>
<dbReference type="SMART" id="SM00355">
    <property type="entry name" value="ZnF_C2H2"/>
    <property type="match status" value="2"/>
</dbReference>
<dbReference type="OrthoDB" id="9439903at2759"/>
<evidence type="ECO:0000313" key="11">
    <source>
        <dbReference type="Proteomes" id="UP000076744"/>
    </source>
</evidence>
<dbReference type="PROSITE" id="PS00028">
    <property type="entry name" value="ZINC_FINGER_C2H2_1"/>
    <property type="match status" value="1"/>
</dbReference>
<dbReference type="STRING" id="1081104.A0A167JGR3"/>
<keyword evidence="2" id="KW-0479">Metal-binding</keyword>
<dbReference type="GO" id="GO:0000978">
    <property type="term" value="F:RNA polymerase II cis-regulatory region sequence-specific DNA binding"/>
    <property type="evidence" value="ECO:0007669"/>
    <property type="project" value="InterPro"/>
</dbReference>
<feature type="compositionally biased region" description="Low complexity" evidence="8">
    <location>
        <begin position="200"/>
        <end position="212"/>
    </location>
</feature>
<feature type="compositionally biased region" description="Polar residues" evidence="8">
    <location>
        <begin position="227"/>
        <end position="241"/>
    </location>
</feature>
<dbReference type="PANTHER" id="PTHR40626">
    <property type="entry name" value="MIP31509P"/>
    <property type="match status" value="1"/>
</dbReference>
<comment type="caution">
    <text evidence="10">The sequence shown here is derived from an EMBL/GenBank/DDBJ whole genome shotgun (WGS) entry which is preliminary data.</text>
</comment>
<gene>
    <name evidence="10" type="ORF">ISF_09373</name>
</gene>
<evidence type="ECO:0000313" key="10">
    <source>
        <dbReference type="EMBL" id="OAA50243.1"/>
    </source>
</evidence>
<feature type="region of interest" description="Disordered" evidence="8">
    <location>
        <begin position="194"/>
        <end position="263"/>
    </location>
</feature>
<dbReference type="InterPro" id="IPR036236">
    <property type="entry name" value="Znf_C2H2_sf"/>
</dbReference>
<dbReference type="GO" id="GO:0008270">
    <property type="term" value="F:zinc ion binding"/>
    <property type="evidence" value="ECO:0007669"/>
    <property type="project" value="UniProtKB-KW"/>
</dbReference>
<evidence type="ECO:0000259" key="9">
    <source>
        <dbReference type="PROSITE" id="PS50157"/>
    </source>
</evidence>
<feature type="compositionally biased region" description="Polar residues" evidence="8">
    <location>
        <begin position="1"/>
        <end position="11"/>
    </location>
</feature>
<keyword evidence="11" id="KW-1185">Reference proteome</keyword>
<evidence type="ECO:0000256" key="6">
    <source>
        <dbReference type="ARBA" id="ARBA00023242"/>
    </source>
</evidence>
<dbReference type="Gene3D" id="3.30.160.60">
    <property type="entry name" value="Classic Zinc Finger"/>
    <property type="match status" value="2"/>
</dbReference>
<accession>A0A167JGR3</accession>
<dbReference type="AlphaFoldDB" id="A0A167JGR3"/>
<dbReference type="RefSeq" id="XP_018699841.1">
    <property type="nucleotide sequence ID" value="XM_018852975.1"/>
</dbReference>
<dbReference type="InterPro" id="IPR051059">
    <property type="entry name" value="VerF-like"/>
</dbReference>
<evidence type="ECO:0000256" key="7">
    <source>
        <dbReference type="PROSITE-ProRule" id="PRU00042"/>
    </source>
</evidence>
<feature type="domain" description="C2H2-type" evidence="9">
    <location>
        <begin position="137"/>
        <end position="164"/>
    </location>
</feature>
<feature type="compositionally biased region" description="Polar residues" evidence="8">
    <location>
        <begin position="19"/>
        <end position="38"/>
    </location>
</feature>
<dbReference type="PROSITE" id="PS50157">
    <property type="entry name" value="ZINC_FINGER_C2H2_2"/>
    <property type="match status" value="1"/>
</dbReference>
<dbReference type="InterPro" id="IPR013087">
    <property type="entry name" value="Znf_C2H2_type"/>
</dbReference>
<dbReference type="GO" id="GO:0005634">
    <property type="term" value="C:nucleus"/>
    <property type="evidence" value="ECO:0007669"/>
    <property type="project" value="UniProtKB-SubCell"/>
</dbReference>
<evidence type="ECO:0000256" key="1">
    <source>
        <dbReference type="ARBA" id="ARBA00004123"/>
    </source>
</evidence>
<keyword evidence="6" id="KW-0539">Nucleus</keyword>
<comment type="subcellular location">
    <subcellularLocation>
        <location evidence="1">Nucleus</location>
    </subcellularLocation>
</comment>
<evidence type="ECO:0000256" key="5">
    <source>
        <dbReference type="ARBA" id="ARBA00022833"/>
    </source>
</evidence>
<dbReference type="SUPFAM" id="SSF57667">
    <property type="entry name" value="beta-beta-alpha zinc fingers"/>
    <property type="match status" value="1"/>
</dbReference>
<feature type="region of interest" description="Disordered" evidence="8">
    <location>
        <begin position="1"/>
        <end position="38"/>
    </location>
</feature>
<name>A0A167JGR3_CORFA</name>
<keyword evidence="3" id="KW-0677">Repeat</keyword>
<evidence type="ECO:0000256" key="3">
    <source>
        <dbReference type="ARBA" id="ARBA00022737"/>
    </source>
</evidence>
<sequence>MQPLYSSNPDTPRSKMPYTPNSAHNLPSYPQSTQTSARNDMHSIAQDLLSPHTGYGTSQPMMNGAARAACRPQLIAPASTGDRGDPAQHSTPLTPVVGCQGRRGILPSTPGRPVAPVAGTLAAMNMLIPPKDADGKFPCPHCTKSYFRAKDLKRHYLRHTGDRPYTCVLCCDTFSRSDILKRHYQKCAIRRSNPTRVSHLSSDQPQLSCSSSMGCLDSPADGDRRGSQSNSGVVNSTNVQNMHGYDVPPGQRGMPNYCAENNAPQSSLDWAKMFPPAGP</sequence>
<dbReference type="GO" id="GO:0000785">
    <property type="term" value="C:chromatin"/>
    <property type="evidence" value="ECO:0007669"/>
    <property type="project" value="TreeGrafter"/>
</dbReference>
<reference evidence="10 11" key="1">
    <citation type="journal article" date="2016" name="Genome Biol. Evol.">
        <title>Divergent and convergent evolution of fungal pathogenicity.</title>
        <authorList>
            <person name="Shang Y."/>
            <person name="Xiao G."/>
            <person name="Zheng P."/>
            <person name="Cen K."/>
            <person name="Zhan S."/>
            <person name="Wang C."/>
        </authorList>
    </citation>
    <scope>NUCLEOTIDE SEQUENCE [LARGE SCALE GENOMIC DNA]</scope>
    <source>
        <strain evidence="10 11">ARSEF 2679</strain>
    </source>
</reference>
<dbReference type="GeneID" id="30025665"/>
<proteinExistence type="predicted"/>
<evidence type="ECO:0000256" key="8">
    <source>
        <dbReference type="SAM" id="MobiDB-lite"/>
    </source>
</evidence>
<protein>
    <submittedName>
        <fullName evidence="10">C2H2 transcription factor RfeC</fullName>
    </submittedName>
</protein>
<evidence type="ECO:0000256" key="4">
    <source>
        <dbReference type="ARBA" id="ARBA00022771"/>
    </source>
</evidence>
<evidence type="ECO:0000256" key="2">
    <source>
        <dbReference type="ARBA" id="ARBA00022723"/>
    </source>
</evidence>
<dbReference type="Proteomes" id="UP000076744">
    <property type="component" value="Unassembled WGS sequence"/>
</dbReference>
<keyword evidence="5" id="KW-0862">Zinc</keyword>
<organism evidence="10 11">
    <name type="scientific">Cordyceps fumosorosea (strain ARSEF 2679)</name>
    <name type="common">Isaria fumosorosea</name>
    <dbReference type="NCBI Taxonomy" id="1081104"/>
    <lineage>
        <taxon>Eukaryota</taxon>
        <taxon>Fungi</taxon>
        <taxon>Dikarya</taxon>
        <taxon>Ascomycota</taxon>
        <taxon>Pezizomycotina</taxon>
        <taxon>Sordariomycetes</taxon>
        <taxon>Hypocreomycetidae</taxon>
        <taxon>Hypocreales</taxon>
        <taxon>Cordycipitaceae</taxon>
        <taxon>Cordyceps</taxon>
    </lineage>
</organism>